<dbReference type="PANTHER" id="PTHR43297:SF2">
    <property type="entry name" value="DIPEPTIDE TRANSPORT ATP-BINDING PROTEIN DPPD"/>
    <property type="match status" value="1"/>
</dbReference>
<dbReference type="PROSITE" id="PS50893">
    <property type="entry name" value="ABC_TRANSPORTER_2"/>
    <property type="match status" value="1"/>
</dbReference>
<dbReference type="Gene3D" id="3.40.50.300">
    <property type="entry name" value="P-loop containing nucleotide triphosphate hydrolases"/>
    <property type="match status" value="1"/>
</dbReference>
<reference evidence="9" key="1">
    <citation type="submission" date="2020-12" db="EMBL/GenBank/DDBJ databases">
        <title>PHA producing bacteria isolated from mangrove.</title>
        <authorList>
            <person name="Zheng W."/>
            <person name="Yu S."/>
            <person name="Huang Y."/>
        </authorList>
    </citation>
    <scope>NUCLEOTIDE SEQUENCE</scope>
    <source>
        <strain evidence="9">GN22-4</strain>
    </source>
</reference>
<evidence type="ECO:0000256" key="6">
    <source>
        <dbReference type="ARBA" id="ARBA00022840"/>
    </source>
</evidence>
<organism evidence="9 10">
    <name type="scientific">Priestia flexa</name>
    <dbReference type="NCBI Taxonomy" id="86664"/>
    <lineage>
        <taxon>Bacteria</taxon>
        <taxon>Bacillati</taxon>
        <taxon>Bacillota</taxon>
        <taxon>Bacilli</taxon>
        <taxon>Bacillales</taxon>
        <taxon>Bacillaceae</taxon>
        <taxon>Priestia</taxon>
    </lineage>
</organism>
<dbReference type="GO" id="GO:0005524">
    <property type="term" value="F:ATP binding"/>
    <property type="evidence" value="ECO:0007669"/>
    <property type="project" value="UniProtKB-KW"/>
</dbReference>
<dbReference type="EMBL" id="JAEMWV010000009">
    <property type="protein sequence ID" value="MBN8253277.1"/>
    <property type="molecule type" value="Genomic_DNA"/>
</dbReference>
<keyword evidence="5" id="KW-0547">Nucleotide-binding</keyword>
<dbReference type="InterPro" id="IPR003439">
    <property type="entry name" value="ABC_transporter-like_ATP-bd"/>
</dbReference>
<keyword evidence="3" id="KW-0813">Transport</keyword>
<keyword evidence="7" id="KW-0472">Membrane</keyword>
<dbReference type="PROSITE" id="PS00211">
    <property type="entry name" value="ABC_TRANSPORTER_1"/>
    <property type="match status" value="1"/>
</dbReference>
<evidence type="ECO:0000256" key="5">
    <source>
        <dbReference type="ARBA" id="ARBA00022741"/>
    </source>
</evidence>
<protein>
    <submittedName>
        <fullName evidence="9">ABC transporter ATP-binding protein</fullName>
    </submittedName>
</protein>
<evidence type="ECO:0000256" key="2">
    <source>
        <dbReference type="ARBA" id="ARBA00005417"/>
    </source>
</evidence>
<keyword evidence="4" id="KW-1003">Cell membrane</keyword>
<sequence>MSLLIVETLQVIDNQTNTPIIHNSSFQVNEGECLALVGESGSGKSMTCKSIMRLHKKGISQSGRVLLKGEDLLQLSEKQMRSKRGKELCMVMQNGMSAFNPSNPVGRHLVATLKQHTDWSYQHLESKLIDGMKRVRLQNPIDVMNKYPHELSGGMLQRLMIALALLLEPDVLIADEPTTALDTISQFDVIEQLMNLRENIGSAMIFISHDLGIVKKLADQILVMKDGDIVERGAVQDVFLQPQHSYTEYLISTKRTLSEHFQKMVGGAVDA</sequence>
<evidence type="ECO:0000313" key="9">
    <source>
        <dbReference type="EMBL" id="MBN8253277.1"/>
    </source>
</evidence>
<dbReference type="CDD" id="cd03257">
    <property type="entry name" value="ABC_NikE_OppD_transporters"/>
    <property type="match status" value="1"/>
</dbReference>
<comment type="subcellular location">
    <subcellularLocation>
        <location evidence="1">Cell membrane</location>
        <topology evidence="1">Peripheral membrane protein</topology>
    </subcellularLocation>
</comment>
<evidence type="ECO:0000256" key="4">
    <source>
        <dbReference type="ARBA" id="ARBA00022475"/>
    </source>
</evidence>
<dbReference type="PANTHER" id="PTHR43297">
    <property type="entry name" value="OLIGOPEPTIDE TRANSPORT ATP-BINDING PROTEIN APPD"/>
    <property type="match status" value="1"/>
</dbReference>
<dbReference type="GO" id="GO:0016887">
    <property type="term" value="F:ATP hydrolysis activity"/>
    <property type="evidence" value="ECO:0007669"/>
    <property type="project" value="InterPro"/>
</dbReference>
<dbReference type="GO" id="GO:0005886">
    <property type="term" value="C:plasma membrane"/>
    <property type="evidence" value="ECO:0007669"/>
    <property type="project" value="UniProtKB-SubCell"/>
</dbReference>
<evidence type="ECO:0000313" key="10">
    <source>
        <dbReference type="Proteomes" id="UP000664578"/>
    </source>
</evidence>
<dbReference type="Proteomes" id="UP000664578">
    <property type="component" value="Unassembled WGS sequence"/>
</dbReference>
<dbReference type="InterPro" id="IPR050388">
    <property type="entry name" value="ABC_Ni/Peptide_Import"/>
</dbReference>
<comment type="caution">
    <text evidence="9">The sequence shown here is derived from an EMBL/GenBank/DDBJ whole genome shotgun (WGS) entry which is preliminary data.</text>
</comment>
<evidence type="ECO:0000256" key="1">
    <source>
        <dbReference type="ARBA" id="ARBA00004202"/>
    </source>
</evidence>
<dbReference type="InterPro" id="IPR027417">
    <property type="entry name" value="P-loop_NTPase"/>
</dbReference>
<evidence type="ECO:0000256" key="7">
    <source>
        <dbReference type="ARBA" id="ARBA00023136"/>
    </source>
</evidence>
<evidence type="ECO:0000259" key="8">
    <source>
        <dbReference type="PROSITE" id="PS50893"/>
    </source>
</evidence>
<dbReference type="InterPro" id="IPR017871">
    <property type="entry name" value="ABC_transporter-like_CS"/>
</dbReference>
<keyword evidence="6 9" id="KW-0067">ATP-binding</keyword>
<dbReference type="AlphaFoldDB" id="A0A8I1SMX9"/>
<gene>
    <name evidence="9" type="ORF">JF537_17025</name>
</gene>
<dbReference type="SMART" id="SM00382">
    <property type="entry name" value="AAA"/>
    <property type="match status" value="1"/>
</dbReference>
<proteinExistence type="inferred from homology"/>
<dbReference type="Pfam" id="PF00005">
    <property type="entry name" value="ABC_tran"/>
    <property type="match status" value="1"/>
</dbReference>
<dbReference type="RefSeq" id="WP_206782988.1">
    <property type="nucleotide sequence ID" value="NZ_JAEMWV010000009.1"/>
</dbReference>
<name>A0A8I1SMX9_9BACI</name>
<accession>A0A8I1SMX9</accession>
<feature type="domain" description="ABC transporter" evidence="8">
    <location>
        <begin position="6"/>
        <end position="251"/>
    </location>
</feature>
<comment type="similarity">
    <text evidence="2">Belongs to the ABC transporter superfamily.</text>
</comment>
<dbReference type="InterPro" id="IPR003593">
    <property type="entry name" value="AAA+_ATPase"/>
</dbReference>
<evidence type="ECO:0000256" key="3">
    <source>
        <dbReference type="ARBA" id="ARBA00022448"/>
    </source>
</evidence>
<dbReference type="NCBIfam" id="NF047578">
    <property type="entry name" value="opine_ATP_CntD"/>
    <property type="match status" value="1"/>
</dbReference>
<dbReference type="SUPFAM" id="SSF52540">
    <property type="entry name" value="P-loop containing nucleoside triphosphate hydrolases"/>
    <property type="match status" value="1"/>
</dbReference>
<dbReference type="NCBIfam" id="NF047576">
    <property type="entry name" value="opine_ATP_CntF"/>
    <property type="match status" value="1"/>
</dbReference>